<dbReference type="GO" id="GO:0006457">
    <property type="term" value="P:protein folding"/>
    <property type="evidence" value="ECO:0007669"/>
    <property type="project" value="TreeGrafter"/>
</dbReference>
<dbReference type="GO" id="GO:0003756">
    <property type="term" value="F:protein disulfide isomerase activity"/>
    <property type="evidence" value="ECO:0007669"/>
    <property type="project" value="TreeGrafter"/>
</dbReference>
<protein>
    <submittedName>
        <fullName evidence="2">Uncharacterized protein</fullName>
    </submittedName>
</protein>
<feature type="transmembrane region" description="Helical" evidence="1">
    <location>
        <begin position="60"/>
        <end position="82"/>
    </location>
</feature>
<dbReference type="EMBL" id="MNPL01007248">
    <property type="protein sequence ID" value="OQR74863.1"/>
    <property type="molecule type" value="Genomic_DNA"/>
</dbReference>
<evidence type="ECO:0000313" key="2">
    <source>
        <dbReference type="EMBL" id="OQR74863.1"/>
    </source>
</evidence>
<sequence length="100" mass="11567">MRIKGDETEDPARPKQLFPPVELCSYCQDHHGNFFFPEVLSFLQLHYGSENIDDGIKKRLWNWATIATILIVLGMSAMVLIVTCRTPTGKYRCLRHNEDE</sequence>
<dbReference type="OrthoDB" id="59470at2759"/>
<accession>A0A1V9XN65</accession>
<dbReference type="GO" id="GO:0005615">
    <property type="term" value="C:extracellular space"/>
    <property type="evidence" value="ECO:0007669"/>
    <property type="project" value="TreeGrafter"/>
</dbReference>
<dbReference type="InterPro" id="IPR036774">
    <property type="entry name" value="ERV/ALR_sulphydryl_oxid_sf"/>
</dbReference>
<evidence type="ECO:0000313" key="3">
    <source>
        <dbReference type="Proteomes" id="UP000192247"/>
    </source>
</evidence>
<gene>
    <name evidence="2" type="ORF">BIW11_08797</name>
</gene>
<keyword evidence="1" id="KW-0472">Membrane</keyword>
<dbReference type="GO" id="GO:0016971">
    <property type="term" value="F:flavin-dependent sulfhydryl oxidase activity"/>
    <property type="evidence" value="ECO:0007669"/>
    <property type="project" value="InterPro"/>
</dbReference>
<dbReference type="Gene3D" id="1.20.120.310">
    <property type="entry name" value="ERV/ALR sulfhydryl oxidase domain"/>
    <property type="match status" value="1"/>
</dbReference>
<dbReference type="GO" id="GO:0000139">
    <property type="term" value="C:Golgi membrane"/>
    <property type="evidence" value="ECO:0007669"/>
    <property type="project" value="TreeGrafter"/>
</dbReference>
<evidence type="ECO:0000256" key="1">
    <source>
        <dbReference type="SAM" id="Phobius"/>
    </source>
</evidence>
<dbReference type="InterPro" id="IPR039798">
    <property type="entry name" value="Sulfhydryl_oxidase"/>
</dbReference>
<dbReference type="PANTHER" id="PTHR22897">
    <property type="entry name" value="QUIESCIN Q6-RELATED SULFHYDRYL OXIDASE"/>
    <property type="match status" value="1"/>
</dbReference>
<dbReference type="PANTHER" id="PTHR22897:SF8">
    <property type="entry name" value="SULFHYDRYL OXIDASE"/>
    <property type="match status" value="1"/>
</dbReference>
<proteinExistence type="predicted"/>
<dbReference type="AlphaFoldDB" id="A0A1V9XN65"/>
<dbReference type="InParanoid" id="A0A1V9XN65"/>
<keyword evidence="1" id="KW-1133">Transmembrane helix</keyword>
<name>A0A1V9XN65_9ACAR</name>
<keyword evidence="3" id="KW-1185">Reference proteome</keyword>
<organism evidence="2 3">
    <name type="scientific">Tropilaelaps mercedesae</name>
    <dbReference type="NCBI Taxonomy" id="418985"/>
    <lineage>
        <taxon>Eukaryota</taxon>
        <taxon>Metazoa</taxon>
        <taxon>Ecdysozoa</taxon>
        <taxon>Arthropoda</taxon>
        <taxon>Chelicerata</taxon>
        <taxon>Arachnida</taxon>
        <taxon>Acari</taxon>
        <taxon>Parasitiformes</taxon>
        <taxon>Mesostigmata</taxon>
        <taxon>Gamasina</taxon>
        <taxon>Dermanyssoidea</taxon>
        <taxon>Laelapidae</taxon>
        <taxon>Tropilaelaps</taxon>
    </lineage>
</organism>
<dbReference type="Proteomes" id="UP000192247">
    <property type="component" value="Unassembled WGS sequence"/>
</dbReference>
<keyword evidence="1" id="KW-0812">Transmembrane</keyword>
<reference evidence="2 3" key="1">
    <citation type="journal article" date="2017" name="Gigascience">
        <title>Draft genome of the honey bee ectoparasitic mite, Tropilaelaps mercedesae, is shaped by the parasitic life history.</title>
        <authorList>
            <person name="Dong X."/>
            <person name="Armstrong S.D."/>
            <person name="Xia D."/>
            <person name="Makepeace B.L."/>
            <person name="Darby A.C."/>
            <person name="Kadowaki T."/>
        </authorList>
    </citation>
    <scope>NUCLEOTIDE SEQUENCE [LARGE SCALE GENOMIC DNA]</scope>
    <source>
        <strain evidence="2">Wuxi-XJTLU</strain>
    </source>
</reference>
<comment type="caution">
    <text evidence="2">The sequence shown here is derived from an EMBL/GenBank/DDBJ whole genome shotgun (WGS) entry which is preliminary data.</text>
</comment>